<proteinExistence type="predicted"/>
<keyword evidence="3" id="KW-1185">Reference proteome</keyword>
<organism evidence="2 3">
    <name type="scientific">Protopolystoma xenopodis</name>
    <dbReference type="NCBI Taxonomy" id="117903"/>
    <lineage>
        <taxon>Eukaryota</taxon>
        <taxon>Metazoa</taxon>
        <taxon>Spiralia</taxon>
        <taxon>Lophotrochozoa</taxon>
        <taxon>Platyhelminthes</taxon>
        <taxon>Monogenea</taxon>
        <taxon>Polyopisthocotylea</taxon>
        <taxon>Polystomatidea</taxon>
        <taxon>Polystomatidae</taxon>
        <taxon>Protopolystoma</taxon>
    </lineage>
</organism>
<dbReference type="Proteomes" id="UP000784294">
    <property type="component" value="Unassembled WGS sequence"/>
</dbReference>
<protein>
    <submittedName>
        <fullName evidence="2">Uncharacterized protein</fullName>
    </submittedName>
</protein>
<evidence type="ECO:0000313" key="2">
    <source>
        <dbReference type="EMBL" id="VEL10985.1"/>
    </source>
</evidence>
<dbReference type="EMBL" id="CAAALY010010518">
    <property type="protein sequence ID" value="VEL10985.1"/>
    <property type="molecule type" value="Genomic_DNA"/>
</dbReference>
<accession>A0A3S5CD10</accession>
<feature type="region of interest" description="Disordered" evidence="1">
    <location>
        <begin position="1"/>
        <end position="39"/>
    </location>
</feature>
<reference evidence="2" key="1">
    <citation type="submission" date="2018-11" db="EMBL/GenBank/DDBJ databases">
        <authorList>
            <consortium name="Pathogen Informatics"/>
        </authorList>
    </citation>
    <scope>NUCLEOTIDE SEQUENCE</scope>
</reference>
<sequence>MLNSTAGGHAYGAQRDPESFGSRLTPPCRTGPISKCTTQ</sequence>
<evidence type="ECO:0000256" key="1">
    <source>
        <dbReference type="SAM" id="MobiDB-lite"/>
    </source>
</evidence>
<gene>
    <name evidence="2" type="ORF">PXEA_LOCUS4425</name>
</gene>
<comment type="caution">
    <text evidence="2">The sequence shown here is derived from an EMBL/GenBank/DDBJ whole genome shotgun (WGS) entry which is preliminary data.</text>
</comment>
<name>A0A3S5CD10_9PLAT</name>
<evidence type="ECO:0000313" key="3">
    <source>
        <dbReference type="Proteomes" id="UP000784294"/>
    </source>
</evidence>
<dbReference type="AlphaFoldDB" id="A0A3S5CD10"/>